<name>A0ABT2JZD8_9ACTN</name>
<dbReference type="EMBL" id="JAJAGO010000011">
    <property type="protein sequence ID" value="MCT2592690.1"/>
    <property type="molecule type" value="Genomic_DNA"/>
</dbReference>
<accession>A0ABT2JZD8</accession>
<proteinExistence type="predicted"/>
<sequence>MDLSDEGEAMGKKAHRSRRARVRRAMALAVGAAAFATLGTAGAAEAGGPAGQQRAQTVERERIAASVLGDDYKITLTALRSDTDPYAASVRMRAFTQQDGAWQESDRVTVGEVEGWFWFPLTGSQAVCQFSTASTEPAPITVSLLVTPSIGCSAPEAFELRDGRFYRP</sequence>
<feature type="chain" id="PRO_5045092107" evidence="1">
    <location>
        <begin position="44"/>
        <end position="168"/>
    </location>
</feature>
<evidence type="ECO:0000313" key="2">
    <source>
        <dbReference type="EMBL" id="MCT2592690.1"/>
    </source>
</evidence>
<keyword evidence="1" id="KW-0732">Signal</keyword>
<comment type="caution">
    <text evidence="2">The sequence shown here is derived from an EMBL/GenBank/DDBJ whole genome shotgun (WGS) entry which is preliminary data.</text>
</comment>
<keyword evidence="3" id="KW-1185">Reference proteome</keyword>
<evidence type="ECO:0000313" key="3">
    <source>
        <dbReference type="Proteomes" id="UP001156389"/>
    </source>
</evidence>
<feature type="signal peptide" evidence="1">
    <location>
        <begin position="1"/>
        <end position="43"/>
    </location>
</feature>
<organism evidence="2 3">
    <name type="scientific">Streptomyces gossypii</name>
    <dbReference type="NCBI Taxonomy" id="2883101"/>
    <lineage>
        <taxon>Bacteria</taxon>
        <taxon>Bacillati</taxon>
        <taxon>Actinomycetota</taxon>
        <taxon>Actinomycetes</taxon>
        <taxon>Kitasatosporales</taxon>
        <taxon>Streptomycetaceae</taxon>
        <taxon>Streptomyces</taxon>
    </lineage>
</organism>
<protein>
    <submittedName>
        <fullName evidence="2">Uncharacterized protein</fullName>
    </submittedName>
</protein>
<dbReference type="Proteomes" id="UP001156389">
    <property type="component" value="Unassembled WGS sequence"/>
</dbReference>
<gene>
    <name evidence="2" type="ORF">LHJ74_22715</name>
</gene>
<reference evidence="2 3" key="1">
    <citation type="submission" date="2021-10" db="EMBL/GenBank/DDBJ databases">
        <title>Streptomyces gossypii sp. nov., isolated from soil collected from cotton field.</title>
        <authorList>
            <person name="Ge X."/>
            <person name="Chen X."/>
            <person name="Liu W."/>
        </authorList>
    </citation>
    <scope>NUCLEOTIDE SEQUENCE [LARGE SCALE GENOMIC DNA]</scope>
    <source>
        <strain evidence="2 3">N2-109</strain>
    </source>
</reference>
<evidence type="ECO:0000256" key="1">
    <source>
        <dbReference type="SAM" id="SignalP"/>
    </source>
</evidence>